<dbReference type="EMBL" id="QRDW01000001">
    <property type="protein sequence ID" value="RED54056.1"/>
    <property type="molecule type" value="Genomic_DNA"/>
</dbReference>
<sequence>MATVMALSGCISQDIMNAPWEHPKRSVEQTAQDRYRCIRLADKRASQQLSHEINSSNAVTDPGSTANESLDTQFRYLDARARKAEEFENCMTALGYRLKQSED</sequence>
<evidence type="ECO:0000313" key="3">
    <source>
        <dbReference type="Proteomes" id="UP000256845"/>
    </source>
</evidence>
<evidence type="ECO:0000313" key="2">
    <source>
        <dbReference type="EMBL" id="RED54056.1"/>
    </source>
</evidence>
<protein>
    <submittedName>
        <fullName evidence="2">Uncharacterized protein</fullName>
    </submittedName>
</protein>
<keyword evidence="3" id="KW-1185">Reference proteome</keyword>
<proteinExistence type="predicted"/>
<feature type="region of interest" description="Disordered" evidence="1">
    <location>
        <begin position="48"/>
        <end position="67"/>
    </location>
</feature>
<organism evidence="2 3">
    <name type="scientific">Aestuariispira insulae</name>
    <dbReference type="NCBI Taxonomy" id="1461337"/>
    <lineage>
        <taxon>Bacteria</taxon>
        <taxon>Pseudomonadati</taxon>
        <taxon>Pseudomonadota</taxon>
        <taxon>Alphaproteobacteria</taxon>
        <taxon>Rhodospirillales</taxon>
        <taxon>Kiloniellaceae</taxon>
        <taxon>Aestuariispira</taxon>
    </lineage>
</organism>
<dbReference type="Proteomes" id="UP000256845">
    <property type="component" value="Unassembled WGS sequence"/>
</dbReference>
<evidence type="ECO:0000256" key="1">
    <source>
        <dbReference type="SAM" id="MobiDB-lite"/>
    </source>
</evidence>
<name>A0A3D9HYR8_9PROT</name>
<reference evidence="2 3" key="1">
    <citation type="submission" date="2018-07" db="EMBL/GenBank/DDBJ databases">
        <title>Genomic Encyclopedia of Type Strains, Phase III (KMG-III): the genomes of soil and plant-associated and newly described type strains.</title>
        <authorList>
            <person name="Whitman W."/>
        </authorList>
    </citation>
    <scope>NUCLEOTIDE SEQUENCE [LARGE SCALE GENOMIC DNA]</scope>
    <source>
        <strain evidence="2 3">CECT 8488</strain>
    </source>
</reference>
<accession>A0A3D9HYR8</accession>
<gene>
    <name evidence="2" type="ORF">DFP90_101857</name>
</gene>
<dbReference type="AlphaFoldDB" id="A0A3D9HYR8"/>
<comment type="caution">
    <text evidence="2">The sequence shown here is derived from an EMBL/GenBank/DDBJ whole genome shotgun (WGS) entry which is preliminary data.</text>
</comment>